<dbReference type="GO" id="GO:0044281">
    <property type="term" value="P:small molecule metabolic process"/>
    <property type="evidence" value="ECO:0007669"/>
    <property type="project" value="UniProtKB-ARBA"/>
</dbReference>
<organism evidence="5 6">
    <name type="scientific">Eoetvoesiella caeni</name>
    <dbReference type="NCBI Taxonomy" id="645616"/>
    <lineage>
        <taxon>Bacteria</taxon>
        <taxon>Pseudomonadati</taxon>
        <taxon>Pseudomonadota</taxon>
        <taxon>Betaproteobacteria</taxon>
        <taxon>Burkholderiales</taxon>
        <taxon>Alcaligenaceae</taxon>
        <taxon>Eoetvoesiella</taxon>
    </lineage>
</organism>
<proteinExistence type="inferred from homology"/>
<dbReference type="SUPFAM" id="SSF56529">
    <property type="entry name" value="FAH"/>
    <property type="match status" value="1"/>
</dbReference>
<dbReference type="Pfam" id="PF01557">
    <property type="entry name" value="FAA_hydrolase"/>
    <property type="match status" value="1"/>
</dbReference>
<dbReference type="InterPro" id="IPR051121">
    <property type="entry name" value="FAH"/>
</dbReference>
<evidence type="ECO:0000256" key="1">
    <source>
        <dbReference type="ARBA" id="ARBA00001946"/>
    </source>
</evidence>
<gene>
    <name evidence="5" type="ORF">DFR37_105137</name>
</gene>
<comment type="cofactor">
    <cofactor evidence="1">
        <name>Mg(2+)</name>
        <dbReference type="ChEBI" id="CHEBI:18420"/>
    </cofactor>
</comment>
<dbReference type="PANTHER" id="PTHR42796">
    <property type="entry name" value="FUMARYLACETOACETATE HYDROLASE DOMAIN-CONTAINING PROTEIN 2A-RELATED"/>
    <property type="match status" value="1"/>
</dbReference>
<evidence type="ECO:0000259" key="4">
    <source>
        <dbReference type="Pfam" id="PF01557"/>
    </source>
</evidence>
<protein>
    <submittedName>
        <fullName evidence="5">2-keto-4-pentenoate hydratase/2-oxohepta-3-ene-1,7-dioic acid hydratase in catechol pathway</fullName>
    </submittedName>
</protein>
<accession>A0A366HAR3</accession>
<name>A0A366HAR3_9BURK</name>
<dbReference type="EMBL" id="QNRQ01000005">
    <property type="protein sequence ID" value="RBP39344.1"/>
    <property type="molecule type" value="Genomic_DNA"/>
</dbReference>
<dbReference type="InterPro" id="IPR011234">
    <property type="entry name" value="Fumarylacetoacetase-like_C"/>
</dbReference>
<evidence type="ECO:0000256" key="3">
    <source>
        <dbReference type="ARBA" id="ARBA00022723"/>
    </source>
</evidence>
<comment type="caution">
    <text evidence="5">The sequence shown here is derived from an EMBL/GenBank/DDBJ whole genome shotgun (WGS) entry which is preliminary data.</text>
</comment>
<dbReference type="GO" id="GO:0003824">
    <property type="term" value="F:catalytic activity"/>
    <property type="evidence" value="ECO:0007669"/>
    <property type="project" value="InterPro"/>
</dbReference>
<reference evidence="5 6" key="1">
    <citation type="submission" date="2018-06" db="EMBL/GenBank/DDBJ databases">
        <title>Genomic Encyclopedia of Type Strains, Phase IV (KMG-IV): sequencing the most valuable type-strain genomes for metagenomic binning, comparative biology and taxonomic classification.</title>
        <authorList>
            <person name="Goeker M."/>
        </authorList>
    </citation>
    <scope>NUCLEOTIDE SEQUENCE [LARGE SCALE GENOMIC DNA]</scope>
    <source>
        <strain evidence="5 6">DSM 25520</strain>
    </source>
</reference>
<dbReference type="InterPro" id="IPR036663">
    <property type="entry name" value="Fumarylacetoacetase_C_sf"/>
</dbReference>
<evidence type="ECO:0000313" key="5">
    <source>
        <dbReference type="EMBL" id="RBP39344.1"/>
    </source>
</evidence>
<evidence type="ECO:0000313" key="6">
    <source>
        <dbReference type="Proteomes" id="UP000253628"/>
    </source>
</evidence>
<dbReference type="RefSeq" id="WP_113933307.1">
    <property type="nucleotide sequence ID" value="NZ_JACCEU010000003.1"/>
</dbReference>
<keyword evidence="3" id="KW-0479">Metal-binding</keyword>
<dbReference type="Proteomes" id="UP000253628">
    <property type="component" value="Unassembled WGS sequence"/>
</dbReference>
<feature type="domain" description="Fumarylacetoacetase-like C-terminal" evidence="4">
    <location>
        <begin position="79"/>
        <end position="282"/>
    </location>
</feature>
<dbReference type="AlphaFoldDB" id="A0A366HAR3"/>
<sequence>MKLCRFGNNQLGLVEGTQIRDVSAALDVLPSHRYPLPGHDPLIAHLGELMARIDAIKEQAPTVPLAGAQLLSPVANPGKIIAAPVNYVKHLQEVLDDPNLHHEMRINHIQRAGLFLKAPSSLVGADAGIALRKLDRRNDHEVELAVVIGKQGNNIRREDALDYVAGYCIGLDITIRGPEERSLRKSPDSYTVLGPWLVTADELPDASSLDLELSVNGETRQQANTSDLILGVAELIEFASSFYTLHPGDVIITGTPEGVGPLVPGDVMKASIEGIGSMQVNVRAA</sequence>
<evidence type="ECO:0000256" key="2">
    <source>
        <dbReference type="ARBA" id="ARBA00010211"/>
    </source>
</evidence>
<keyword evidence="6" id="KW-1185">Reference proteome</keyword>
<dbReference type="GO" id="GO:0046872">
    <property type="term" value="F:metal ion binding"/>
    <property type="evidence" value="ECO:0007669"/>
    <property type="project" value="UniProtKB-KW"/>
</dbReference>
<dbReference type="Gene3D" id="3.90.850.10">
    <property type="entry name" value="Fumarylacetoacetase-like, C-terminal domain"/>
    <property type="match status" value="1"/>
</dbReference>
<comment type="similarity">
    <text evidence="2">Belongs to the FAH family.</text>
</comment>
<dbReference type="OrthoDB" id="8582489at2"/>
<dbReference type="PANTHER" id="PTHR42796:SF4">
    <property type="entry name" value="FUMARYLACETOACETATE HYDROLASE DOMAIN-CONTAINING PROTEIN 2A"/>
    <property type="match status" value="1"/>
</dbReference>